<name>A0A2H3JB41_WOLCO</name>
<comment type="similarity">
    <text evidence="4 14">Belongs to the cytochrome P450 family.</text>
</comment>
<reference evidence="15 16" key="1">
    <citation type="journal article" date="2012" name="Science">
        <title>The Paleozoic origin of enzymatic lignin decomposition reconstructed from 31 fungal genomes.</title>
        <authorList>
            <person name="Floudas D."/>
            <person name="Binder M."/>
            <person name="Riley R."/>
            <person name="Barry K."/>
            <person name="Blanchette R.A."/>
            <person name="Henrissat B."/>
            <person name="Martinez A.T."/>
            <person name="Otillar R."/>
            <person name="Spatafora J.W."/>
            <person name="Yadav J.S."/>
            <person name="Aerts A."/>
            <person name="Benoit I."/>
            <person name="Boyd A."/>
            <person name="Carlson A."/>
            <person name="Copeland A."/>
            <person name="Coutinho P.M."/>
            <person name="de Vries R.P."/>
            <person name="Ferreira P."/>
            <person name="Findley K."/>
            <person name="Foster B."/>
            <person name="Gaskell J."/>
            <person name="Glotzer D."/>
            <person name="Gorecki P."/>
            <person name="Heitman J."/>
            <person name="Hesse C."/>
            <person name="Hori C."/>
            <person name="Igarashi K."/>
            <person name="Jurgens J.A."/>
            <person name="Kallen N."/>
            <person name="Kersten P."/>
            <person name="Kohler A."/>
            <person name="Kuees U."/>
            <person name="Kumar T.K.A."/>
            <person name="Kuo A."/>
            <person name="LaButti K."/>
            <person name="Larrondo L.F."/>
            <person name="Lindquist E."/>
            <person name="Ling A."/>
            <person name="Lombard V."/>
            <person name="Lucas S."/>
            <person name="Lundell T."/>
            <person name="Martin R."/>
            <person name="McLaughlin D.J."/>
            <person name="Morgenstern I."/>
            <person name="Morin E."/>
            <person name="Murat C."/>
            <person name="Nagy L.G."/>
            <person name="Nolan M."/>
            <person name="Ohm R.A."/>
            <person name="Patyshakuliyeva A."/>
            <person name="Rokas A."/>
            <person name="Ruiz-Duenas F.J."/>
            <person name="Sabat G."/>
            <person name="Salamov A."/>
            <person name="Samejima M."/>
            <person name="Schmutz J."/>
            <person name="Slot J.C."/>
            <person name="St John F."/>
            <person name="Stenlid J."/>
            <person name="Sun H."/>
            <person name="Sun S."/>
            <person name="Syed K."/>
            <person name="Tsang A."/>
            <person name="Wiebenga A."/>
            <person name="Young D."/>
            <person name="Pisabarro A."/>
            <person name="Eastwood D.C."/>
            <person name="Martin F."/>
            <person name="Cullen D."/>
            <person name="Grigoriev I.V."/>
            <person name="Hibbett D.S."/>
        </authorList>
    </citation>
    <scope>NUCLEOTIDE SEQUENCE [LARGE SCALE GENOMIC DNA]</scope>
    <source>
        <strain evidence="15 16">MD-104</strain>
    </source>
</reference>
<dbReference type="SUPFAM" id="SSF48264">
    <property type="entry name" value="Cytochrome P450"/>
    <property type="match status" value="1"/>
</dbReference>
<sequence length="462" mass="51717">MGKYIWQVSKHCDVFISIGEKCPPFPGDIIHLDVLGKSLIIINSEEVAKDLLDKRSAKYSDRPRLVMAADLAGFDRFFVLQPYNDQWRSRRRIMVQGFGQTNIIAYRGIQEAAARKLASSFIDDPNNYVSHIKLNIASSIVRATYGYDAKHLDDPMIANPLKSIQNFVEASVPGTWAVDFIPQLRYLPSWLPGTEFMKVAKRMRQDGYNATWNTYLWCMNNLETSVLTPSLCASVLSNTEDALSKEDEADLAWSASTAMGGGLDTTTSVILTFILAMIHYPEVQKRAQAEIDTVIGTDKLPTISDRLSLPYVRSVIAETFRWQPPDPLSMVHSMSEADVYNGFNLPNGSMVIPNVWHMLHDPCQYPEPMIFKPERFGDDDAQMARAIRLTFGFGRRACPGSHFAEETVFAMIATILACCDISPALDAHGNAIIPDIEYTSGVVVFPKDFKCDIKPRSSQSYS</sequence>
<dbReference type="EMBL" id="KB467832">
    <property type="protein sequence ID" value="PCH34888.1"/>
    <property type="molecule type" value="Genomic_DNA"/>
</dbReference>
<dbReference type="GO" id="GO:0004497">
    <property type="term" value="F:monooxygenase activity"/>
    <property type="evidence" value="ECO:0007669"/>
    <property type="project" value="UniProtKB-KW"/>
</dbReference>
<dbReference type="InterPro" id="IPR001128">
    <property type="entry name" value="Cyt_P450"/>
</dbReference>
<evidence type="ECO:0000313" key="15">
    <source>
        <dbReference type="EMBL" id="PCH34888.1"/>
    </source>
</evidence>
<evidence type="ECO:0000256" key="3">
    <source>
        <dbReference type="ARBA" id="ARBA00005179"/>
    </source>
</evidence>
<keyword evidence="8" id="KW-1133">Transmembrane helix</keyword>
<dbReference type="PANTHER" id="PTHR46300:SF7">
    <property type="entry name" value="P450, PUTATIVE (EUROFUNG)-RELATED"/>
    <property type="match status" value="1"/>
</dbReference>
<evidence type="ECO:0000256" key="1">
    <source>
        <dbReference type="ARBA" id="ARBA00001971"/>
    </source>
</evidence>
<evidence type="ECO:0000256" key="5">
    <source>
        <dbReference type="ARBA" id="ARBA00022617"/>
    </source>
</evidence>
<keyword evidence="10 13" id="KW-0408">Iron</keyword>
<evidence type="ECO:0000256" key="4">
    <source>
        <dbReference type="ARBA" id="ARBA00010617"/>
    </source>
</evidence>
<dbReference type="AlphaFoldDB" id="A0A2H3JB41"/>
<comment type="cofactor">
    <cofactor evidence="1 13">
        <name>heme</name>
        <dbReference type="ChEBI" id="CHEBI:30413"/>
    </cofactor>
</comment>
<dbReference type="InterPro" id="IPR050364">
    <property type="entry name" value="Cytochrome_P450_fung"/>
</dbReference>
<proteinExistence type="inferred from homology"/>
<keyword evidence="7 13" id="KW-0479">Metal-binding</keyword>
<dbReference type="InterPro" id="IPR017972">
    <property type="entry name" value="Cyt_P450_CS"/>
</dbReference>
<keyword evidence="16" id="KW-1185">Reference proteome</keyword>
<keyword evidence="11 14" id="KW-0503">Monooxygenase</keyword>
<feature type="binding site" description="axial binding residue" evidence="13">
    <location>
        <position position="398"/>
    </location>
    <ligand>
        <name>heme</name>
        <dbReference type="ChEBI" id="CHEBI:30413"/>
    </ligand>
    <ligandPart>
        <name>Fe</name>
        <dbReference type="ChEBI" id="CHEBI:18248"/>
    </ligandPart>
</feature>
<comment type="pathway">
    <text evidence="3">Secondary metabolite biosynthesis.</text>
</comment>
<dbReference type="Proteomes" id="UP000218811">
    <property type="component" value="Unassembled WGS sequence"/>
</dbReference>
<accession>A0A2H3JB41</accession>
<evidence type="ECO:0000256" key="10">
    <source>
        <dbReference type="ARBA" id="ARBA00023004"/>
    </source>
</evidence>
<evidence type="ECO:0000256" key="9">
    <source>
        <dbReference type="ARBA" id="ARBA00023002"/>
    </source>
</evidence>
<dbReference type="OrthoDB" id="2789670at2759"/>
<dbReference type="Pfam" id="PF00067">
    <property type="entry name" value="p450"/>
    <property type="match status" value="1"/>
</dbReference>
<evidence type="ECO:0000256" key="8">
    <source>
        <dbReference type="ARBA" id="ARBA00022989"/>
    </source>
</evidence>
<dbReference type="PRINTS" id="PR00463">
    <property type="entry name" value="EP450I"/>
</dbReference>
<dbReference type="PANTHER" id="PTHR46300">
    <property type="entry name" value="P450, PUTATIVE (EUROFUNG)-RELATED-RELATED"/>
    <property type="match status" value="1"/>
</dbReference>
<evidence type="ECO:0000256" key="11">
    <source>
        <dbReference type="ARBA" id="ARBA00023033"/>
    </source>
</evidence>
<evidence type="ECO:0000256" key="6">
    <source>
        <dbReference type="ARBA" id="ARBA00022692"/>
    </source>
</evidence>
<dbReference type="InterPro" id="IPR002401">
    <property type="entry name" value="Cyt_P450_E_grp-I"/>
</dbReference>
<evidence type="ECO:0000256" key="7">
    <source>
        <dbReference type="ARBA" id="ARBA00022723"/>
    </source>
</evidence>
<organism evidence="15 16">
    <name type="scientific">Wolfiporia cocos (strain MD-104)</name>
    <name type="common">Brown rot fungus</name>
    <dbReference type="NCBI Taxonomy" id="742152"/>
    <lineage>
        <taxon>Eukaryota</taxon>
        <taxon>Fungi</taxon>
        <taxon>Dikarya</taxon>
        <taxon>Basidiomycota</taxon>
        <taxon>Agaricomycotina</taxon>
        <taxon>Agaricomycetes</taxon>
        <taxon>Polyporales</taxon>
        <taxon>Phaeolaceae</taxon>
        <taxon>Wolfiporia</taxon>
    </lineage>
</organism>
<gene>
    <name evidence="15" type="ORF">WOLCODRAFT_139633</name>
</gene>
<evidence type="ECO:0000256" key="14">
    <source>
        <dbReference type="RuleBase" id="RU000461"/>
    </source>
</evidence>
<dbReference type="InterPro" id="IPR036396">
    <property type="entry name" value="Cyt_P450_sf"/>
</dbReference>
<dbReference type="GO" id="GO:0016705">
    <property type="term" value="F:oxidoreductase activity, acting on paired donors, with incorporation or reduction of molecular oxygen"/>
    <property type="evidence" value="ECO:0007669"/>
    <property type="project" value="InterPro"/>
</dbReference>
<dbReference type="PRINTS" id="PR00385">
    <property type="entry name" value="P450"/>
</dbReference>
<dbReference type="Gene3D" id="1.10.630.10">
    <property type="entry name" value="Cytochrome P450"/>
    <property type="match status" value="1"/>
</dbReference>
<dbReference type="PROSITE" id="PS00086">
    <property type="entry name" value="CYTOCHROME_P450"/>
    <property type="match status" value="1"/>
</dbReference>
<keyword evidence="6" id="KW-0812">Transmembrane</keyword>
<dbReference type="GO" id="GO:0016020">
    <property type="term" value="C:membrane"/>
    <property type="evidence" value="ECO:0007669"/>
    <property type="project" value="UniProtKB-SubCell"/>
</dbReference>
<evidence type="ECO:0000256" key="12">
    <source>
        <dbReference type="ARBA" id="ARBA00023136"/>
    </source>
</evidence>
<evidence type="ECO:0000256" key="2">
    <source>
        <dbReference type="ARBA" id="ARBA00004167"/>
    </source>
</evidence>
<protein>
    <submittedName>
        <fullName evidence="15">Cytochrome P450</fullName>
    </submittedName>
</protein>
<dbReference type="CDD" id="cd11065">
    <property type="entry name" value="CYP64-like"/>
    <property type="match status" value="1"/>
</dbReference>
<dbReference type="OMA" id="EWIPGMA"/>
<evidence type="ECO:0000256" key="13">
    <source>
        <dbReference type="PIRSR" id="PIRSR602401-1"/>
    </source>
</evidence>
<dbReference type="GO" id="GO:0005506">
    <property type="term" value="F:iron ion binding"/>
    <property type="evidence" value="ECO:0007669"/>
    <property type="project" value="InterPro"/>
</dbReference>
<dbReference type="GO" id="GO:0020037">
    <property type="term" value="F:heme binding"/>
    <property type="evidence" value="ECO:0007669"/>
    <property type="project" value="InterPro"/>
</dbReference>
<keyword evidence="9 14" id="KW-0560">Oxidoreductase</keyword>
<keyword evidence="12" id="KW-0472">Membrane</keyword>
<dbReference type="STRING" id="742152.A0A2H3JB41"/>
<evidence type="ECO:0000313" key="16">
    <source>
        <dbReference type="Proteomes" id="UP000218811"/>
    </source>
</evidence>
<keyword evidence="5 13" id="KW-0349">Heme</keyword>
<comment type="subcellular location">
    <subcellularLocation>
        <location evidence="2">Membrane</location>
        <topology evidence="2">Single-pass membrane protein</topology>
    </subcellularLocation>
</comment>